<comment type="similarity">
    <text evidence="1">Belongs to the barstar family.</text>
</comment>
<gene>
    <name evidence="3" type="ORF">FEM33_02425</name>
</gene>
<evidence type="ECO:0000259" key="2">
    <source>
        <dbReference type="Pfam" id="PF01337"/>
    </source>
</evidence>
<reference evidence="3 4" key="1">
    <citation type="submission" date="2019-05" db="EMBL/GenBank/DDBJ databases">
        <authorList>
            <person name="Qu J.-H."/>
        </authorList>
    </citation>
    <scope>NUCLEOTIDE SEQUENCE [LARGE SCALE GENOMIC DNA]</scope>
    <source>
        <strain evidence="3 4">NS28</strain>
    </source>
</reference>
<evidence type="ECO:0000313" key="4">
    <source>
        <dbReference type="Proteomes" id="UP000323994"/>
    </source>
</evidence>
<dbReference type="OrthoDB" id="7575400at2"/>
<dbReference type="Gene3D" id="3.30.370.10">
    <property type="entry name" value="Barstar-like"/>
    <property type="match status" value="1"/>
</dbReference>
<organism evidence="3 4">
    <name type="scientific">Dyadobacter flavalbus</name>
    <dbReference type="NCBI Taxonomy" id="2579942"/>
    <lineage>
        <taxon>Bacteria</taxon>
        <taxon>Pseudomonadati</taxon>
        <taxon>Bacteroidota</taxon>
        <taxon>Cytophagia</taxon>
        <taxon>Cytophagales</taxon>
        <taxon>Spirosomataceae</taxon>
        <taxon>Dyadobacter</taxon>
    </lineage>
</organism>
<evidence type="ECO:0000256" key="1">
    <source>
        <dbReference type="ARBA" id="ARBA00006845"/>
    </source>
</evidence>
<comment type="caution">
    <text evidence="3">The sequence shown here is derived from an EMBL/GenBank/DDBJ whole genome shotgun (WGS) entry which is preliminary data.</text>
</comment>
<keyword evidence="4" id="KW-1185">Reference proteome</keyword>
<dbReference type="RefSeq" id="WP_139010527.1">
    <property type="nucleotide sequence ID" value="NZ_VBSN01000016.1"/>
</dbReference>
<dbReference type="EMBL" id="VBSN01000016">
    <property type="protein sequence ID" value="KAA6441386.1"/>
    <property type="molecule type" value="Genomic_DNA"/>
</dbReference>
<proteinExistence type="inferred from homology"/>
<accession>A0A5M8R369</accession>
<evidence type="ECO:0000313" key="3">
    <source>
        <dbReference type="EMBL" id="KAA6441386.1"/>
    </source>
</evidence>
<dbReference type="AlphaFoldDB" id="A0A5M8R369"/>
<dbReference type="InterPro" id="IPR000468">
    <property type="entry name" value="Barstar"/>
</dbReference>
<name>A0A5M8R369_9BACT</name>
<dbReference type="InterPro" id="IPR035905">
    <property type="entry name" value="Barstar-like_sf"/>
</dbReference>
<feature type="domain" description="Barstar (barnase inhibitor)" evidence="2">
    <location>
        <begin position="25"/>
        <end position="114"/>
    </location>
</feature>
<dbReference type="Pfam" id="PF01337">
    <property type="entry name" value="Barstar"/>
    <property type="match status" value="1"/>
</dbReference>
<protein>
    <submittedName>
        <fullName evidence="3">Barstar family protein</fullName>
    </submittedName>
</protein>
<sequence length="148" mass="17244">MKSAHFLIAQKETDIRKSFLGSYIAYIDGRKAASIKDFHEQIAAAMQFPDYSGKNLDDLDEMLNDLEWIDEQKVIIYIDHSAEWLSREKSEEKILAVIDMLDATAEDWKWLDEEEEGISRKELNIVFQDSPRIKALLQEQEIPFSIFS</sequence>
<dbReference type="SUPFAM" id="SSF52038">
    <property type="entry name" value="Barstar-related"/>
    <property type="match status" value="1"/>
</dbReference>
<dbReference type="Proteomes" id="UP000323994">
    <property type="component" value="Unassembled WGS sequence"/>
</dbReference>